<dbReference type="RefSeq" id="WP_224760999.1">
    <property type="nucleotide sequence ID" value="NZ_CAJFZS010000001.1"/>
</dbReference>
<feature type="transmembrane region" description="Helical" evidence="5">
    <location>
        <begin position="56"/>
        <end position="76"/>
    </location>
</feature>
<evidence type="ECO:0000256" key="1">
    <source>
        <dbReference type="ARBA" id="ARBA00004127"/>
    </source>
</evidence>
<dbReference type="PANTHER" id="PTHR12714">
    <property type="entry name" value="PROTEIN-S ISOPRENYLCYSTEINE O-METHYLTRANSFERASE"/>
    <property type="match status" value="1"/>
</dbReference>
<dbReference type="GO" id="GO:0008168">
    <property type="term" value="F:methyltransferase activity"/>
    <property type="evidence" value="ECO:0007669"/>
    <property type="project" value="UniProtKB-KW"/>
</dbReference>
<feature type="transmembrane region" description="Helical" evidence="5">
    <location>
        <begin position="97"/>
        <end position="129"/>
    </location>
</feature>
<evidence type="ECO:0000256" key="5">
    <source>
        <dbReference type="SAM" id="Phobius"/>
    </source>
</evidence>
<dbReference type="InterPro" id="IPR007318">
    <property type="entry name" value="Phopholipid_MeTrfase"/>
</dbReference>
<keyword evidence="2 5" id="KW-0812">Transmembrane</keyword>
<name>A0A7W9F755_9CAUL</name>
<dbReference type="PANTHER" id="PTHR12714:SF9">
    <property type="entry name" value="PROTEIN-S-ISOPRENYLCYSTEINE O-METHYLTRANSFERASE"/>
    <property type="match status" value="1"/>
</dbReference>
<dbReference type="GO" id="GO:0032259">
    <property type="term" value="P:methylation"/>
    <property type="evidence" value="ECO:0007669"/>
    <property type="project" value="UniProtKB-KW"/>
</dbReference>
<dbReference type="Pfam" id="PF04191">
    <property type="entry name" value="PEMT"/>
    <property type="match status" value="1"/>
</dbReference>
<keyword evidence="6" id="KW-0489">Methyltransferase</keyword>
<reference evidence="6 7" key="1">
    <citation type="submission" date="2020-08" db="EMBL/GenBank/DDBJ databases">
        <title>Genomic Encyclopedia of Type Strains, Phase IV (KMG-IV): sequencing the most valuable type-strain genomes for metagenomic binning, comparative biology and taxonomic classification.</title>
        <authorList>
            <person name="Goeker M."/>
        </authorList>
    </citation>
    <scope>NUCLEOTIDE SEQUENCE [LARGE SCALE GENOMIC DNA]</scope>
    <source>
        <strain evidence="6 7">DSM 4731</strain>
    </source>
</reference>
<protein>
    <submittedName>
        <fullName evidence="6">Protein-S-isoprenylcysteine O-methyltransferase Ste14</fullName>
    </submittedName>
</protein>
<accession>A0A7W9F755</accession>
<evidence type="ECO:0000313" key="7">
    <source>
        <dbReference type="Proteomes" id="UP000527324"/>
    </source>
</evidence>
<feature type="transmembrane region" description="Helical" evidence="5">
    <location>
        <begin position="28"/>
        <end position="44"/>
    </location>
</feature>
<comment type="subcellular location">
    <subcellularLocation>
        <location evidence="1">Endomembrane system</location>
        <topology evidence="1">Multi-pass membrane protein</topology>
    </subcellularLocation>
</comment>
<sequence length="214" mass="24161">MSPLLPHDLHPGGASAPDLARVQRWRKLFILVGLFALITWTALVEPTPVLEHPVEHLGLIAIMLCVIGRAWCSLYIGGRKKQEIVSAGPYSLCRNPLYLFSFIGAFGIGAQTGSATVGLGFALACWIVFRTVVGREEAYLSETFGEVYDDYRRRTPRFWPDLRAWRDEPELSVRPAFFLRTVRDGLVFLLAMPVFESLERLQQIGWFDAVLRLP</sequence>
<keyword evidence="6" id="KW-0808">Transferase</keyword>
<keyword evidence="3 5" id="KW-1133">Transmembrane helix</keyword>
<comment type="caution">
    <text evidence="6">The sequence shown here is derived from an EMBL/GenBank/DDBJ whole genome shotgun (WGS) entry which is preliminary data.</text>
</comment>
<keyword evidence="4 5" id="KW-0472">Membrane</keyword>
<evidence type="ECO:0000256" key="4">
    <source>
        <dbReference type="ARBA" id="ARBA00023136"/>
    </source>
</evidence>
<evidence type="ECO:0000256" key="3">
    <source>
        <dbReference type="ARBA" id="ARBA00022989"/>
    </source>
</evidence>
<dbReference type="GO" id="GO:0012505">
    <property type="term" value="C:endomembrane system"/>
    <property type="evidence" value="ECO:0007669"/>
    <property type="project" value="UniProtKB-SubCell"/>
</dbReference>
<organism evidence="6 7">
    <name type="scientific">Brevundimonas aurantiaca</name>
    <dbReference type="NCBI Taxonomy" id="74316"/>
    <lineage>
        <taxon>Bacteria</taxon>
        <taxon>Pseudomonadati</taxon>
        <taxon>Pseudomonadota</taxon>
        <taxon>Alphaproteobacteria</taxon>
        <taxon>Caulobacterales</taxon>
        <taxon>Caulobacteraceae</taxon>
        <taxon>Brevundimonas</taxon>
    </lineage>
</organism>
<dbReference type="AlphaFoldDB" id="A0A7W9F755"/>
<dbReference type="Gene3D" id="1.20.120.1630">
    <property type="match status" value="1"/>
</dbReference>
<keyword evidence="7" id="KW-1185">Reference proteome</keyword>
<evidence type="ECO:0000313" key="6">
    <source>
        <dbReference type="EMBL" id="MBB5738565.1"/>
    </source>
</evidence>
<evidence type="ECO:0000256" key="2">
    <source>
        <dbReference type="ARBA" id="ARBA00022692"/>
    </source>
</evidence>
<proteinExistence type="predicted"/>
<dbReference type="Proteomes" id="UP000527324">
    <property type="component" value="Unassembled WGS sequence"/>
</dbReference>
<dbReference type="EMBL" id="JACHOQ010000001">
    <property type="protein sequence ID" value="MBB5738565.1"/>
    <property type="molecule type" value="Genomic_DNA"/>
</dbReference>
<gene>
    <name evidence="6" type="ORF">GGQ93_000256</name>
</gene>